<sequence>MSVALIVASVPAWADDDDHDRAFGAVERGEALSLPEVMARAKQQLRGEVVGTAFNREHGRWIYEFKVVTPGGKLRRVYIDAASGKPVRDDDD</sequence>
<dbReference type="AlphaFoldDB" id="A0AA41Z3G9"/>
<name>A0AA41Z3G9_9HYPH</name>
<dbReference type="InterPro" id="IPR025711">
    <property type="entry name" value="PepSY"/>
</dbReference>
<feature type="domain" description="PepSY" evidence="1">
    <location>
        <begin position="32"/>
        <end position="86"/>
    </location>
</feature>
<reference evidence="2" key="1">
    <citation type="submission" date="2022-05" db="EMBL/GenBank/DDBJ databases">
        <authorList>
            <person name="Pankratov T."/>
        </authorList>
    </citation>
    <scope>NUCLEOTIDE SEQUENCE</scope>
    <source>
        <strain evidence="2">BP6-180914</strain>
    </source>
</reference>
<protein>
    <submittedName>
        <fullName evidence="2">PepSY domain-containing protein</fullName>
    </submittedName>
</protein>
<dbReference type="Gene3D" id="3.10.450.40">
    <property type="match status" value="1"/>
</dbReference>
<dbReference type="RefSeq" id="WP_282586022.1">
    <property type="nucleotide sequence ID" value="NZ_JAMOIM010000010.1"/>
</dbReference>
<accession>A0AA41Z3G9</accession>
<evidence type="ECO:0000259" key="1">
    <source>
        <dbReference type="Pfam" id="PF03413"/>
    </source>
</evidence>
<evidence type="ECO:0000313" key="3">
    <source>
        <dbReference type="Proteomes" id="UP001165667"/>
    </source>
</evidence>
<dbReference type="Proteomes" id="UP001165667">
    <property type="component" value="Unassembled WGS sequence"/>
</dbReference>
<proteinExistence type="predicted"/>
<evidence type="ECO:0000313" key="2">
    <source>
        <dbReference type="EMBL" id="MCW6509655.1"/>
    </source>
</evidence>
<organism evidence="2 3">
    <name type="scientific">Lichenifustis flavocetrariae</name>
    <dbReference type="NCBI Taxonomy" id="2949735"/>
    <lineage>
        <taxon>Bacteria</taxon>
        <taxon>Pseudomonadati</taxon>
        <taxon>Pseudomonadota</taxon>
        <taxon>Alphaproteobacteria</taxon>
        <taxon>Hyphomicrobiales</taxon>
        <taxon>Lichenihabitantaceae</taxon>
        <taxon>Lichenifustis</taxon>
    </lineage>
</organism>
<dbReference type="Pfam" id="PF03413">
    <property type="entry name" value="PepSY"/>
    <property type="match status" value="1"/>
</dbReference>
<gene>
    <name evidence="2" type="ORF">M8523_16680</name>
</gene>
<comment type="caution">
    <text evidence="2">The sequence shown here is derived from an EMBL/GenBank/DDBJ whole genome shotgun (WGS) entry which is preliminary data.</text>
</comment>
<keyword evidence="3" id="KW-1185">Reference proteome</keyword>
<dbReference type="EMBL" id="JAMOIM010000010">
    <property type="protein sequence ID" value="MCW6509655.1"/>
    <property type="molecule type" value="Genomic_DNA"/>
</dbReference>